<dbReference type="RefSeq" id="WP_238311548.1">
    <property type="nucleotide sequence ID" value="NZ_BPQV01000007.1"/>
</dbReference>
<dbReference type="Pfam" id="PF13563">
    <property type="entry name" value="2_5_RNA_ligase2"/>
    <property type="match status" value="1"/>
</dbReference>
<comment type="caution">
    <text evidence="1">The sequence shown here is derived from an EMBL/GenBank/DDBJ whole genome shotgun (WGS) entry which is preliminary data.</text>
</comment>
<dbReference type="SUPFAM" id="SSF55144">
    <property type="entry name" value="LigT-like"/>
    <property type="match status" value="1"/>
</dbReference>
<organism evidence="1 2">
    <name type="scientific">Methylobacterium organophilum</name>
    <dbReference type="NCBI Taxonomy" id="410"/>
    <lineage>
        <taxon>Bacteria</taxon>
        <taxon>Pseudomonadati</taxon>
        <taxon>Pseudomonadota</taxon>
        <taxon>Alphaproteobacteria</taxon>
        <taxon>Hyphomicrobiales</taxon>
        <taxon>Methylobacteriaceae</taxon>
        <taxon>Methylobacterium</taxon>
    </lineage>
</organism>
<sequence>MPAPDPLILTLAFDEATFVHFDGLRRRHFPEALNFIPAHATLFHHLPGEVEAGIEETLAALARTQPPPEVAVTGLRLLGRGVAYVLESPALETFRARLAAAFSGRLTAQDRQGWRPHVTIQNKVAPEAAKALHAALAEDFVPFRFRAPGLRLWRYRGGPWERIAAIGFGGVP</sequence>
<dbReference type="EMBL" id="BPQV01000007">
    <property type="protein sequence ID" value="GJE27748.1"/>
    <property type="molecule type" value="Genomic_DNA"/>
</dbReference>
<reference evidence="1" key="2">
    <citation type="submission" date="2021-08" db="EMBL/GenBank/DDBJ databases">
        <authorList>
            <person name="Tani A."/>
            <person name="Ola A."/>
            <person name="Ogura Y."/>
            <person name="Katsura K."/>
            <person name="Hayashi T."/>
        </authorList>
    </citation>
    <scope>NUCLEOTIDE SEQUENCE</scope>
    <source>
        <strain evidence="1">NBRC 15689</strain>
    </source>
</reference>
<evidence type="ECO:0008006" key="3">
    <source>
        <dbReference type="Google" id="ProtNLM"/>
    </source>
</evidence>
<evidence type="ECO:0000313" key="1">
    <source>
        <dbReference type="EMBL" id="GJE27748.1"/>
    </source>
</evidence>
<evidence type="ECO:0000313" key="2">
    <source>
        <dbReference type="Proteomes" id="UP001055156"/>
    </source>
</evidence>
<protein>
    <recommendedName>
        <fullName evidence="3">Phosphoesterase HXTX</fullName>
    </recommendedName>
</protein>
<dbReference type="Gene3D" id="3.90.1140.10">
    <property type="entry name" value="Cyclic phosphodiesterase"/>
    <property type="match status" value="1"/>
</dbReference>
<dbReference type="InterPro" id="IPR009097">
    <property type="entry name" value="Cyclic_Pdiesterase"/>
</dbReference>
<name>A0ABQ4T8U7_METOR</name>
<reference evidence="1" key="1">
    <citation type="journal article" date="2021" name="Front. Microbiol.">
        <title>Comprehensive Comparative Genomics and Phenotyping of Methylobacterium Species.</title>
        <authorList>
            <person name="Alessa O."/>
            <person name="Ogura Y."/>
            <person name="Fujitani Y."/>
            <person name="Takami H."/>
            <person name="Hayashi T."/>
            <person name="Sahin N."/>
            <person name="Tani A."/>
        </authorList>
    </citation>
    <scope>NUCLEOTIDE SEQUENCE</scope>
    <source>
        <strain evidence="1">NBRC 15689</strain>
    </source>
</reference>
<keyword evidence="2" id="KW-1185">Reference proteome</keyword>
<accession>A0ABQ4T8U7</accession>
<proteinExistence type="predicted"/>
<gene>
    <name evidence="1" type="ORF">LKMONMHP_2609</name>
</gene>
<dbReference type="Proteomes" id="UP001055156">
    <property type="component" value="Unassembled WGS sequence"/>
</dbReference>